<evidence type="ECO:0000313" key="1">
    <source>
        <dbReference type="EMBL" id="SDU81420.1"/>
    </source>
</evidence>
<dbReference type="RefSeq" id="WP_091281768.1">
    <property type="nucleotide sequence ID" value="NZ_JABAPH010000001.1"/>
</dbReference>
<dbReference type="OrthoDB" id="5192422at2"/>
<gene>
    <name evidence="1" type="ORF">SAMN04489737_1511</name>
</gene>
<dbReference type="EMBL" id="LT629804">
    <property type="protein sequence ID" value="SDU81420.1"/>
    <property type="molecule type" value="Genomic_DNA"/>
</dbReference>
<dbReference type="Proteomes" id="UP000214355">
    <property type="component" value="Chromosome I"/>
</dbReference>
<name>A0A1H2LK63_9ACTO</name>
<dbReference type="AlphaFoldDB" id="A0A1H2LK63"/>
<dbReference type="STRING" id="131112.SAMN04489737_1511"/>
<reference evidence="2" key="1">
    <citation type="submission" date="2016-10" db="EMBL/GenBank/DDBJ databases">
        <authorList>
            <person name="Varghese N."/>
            <person name="Submissions S."/>
        </authorList>
    </citation>
    <scope>NUCLEOTIDE SEQUENCE [LARGE SCALE GENOMIC DNA]</scope>
    <source>
        <strain evidence="2">DSM 10002</strain>
    </source>
</reference>
<proteinExistence type="predicted"/>
<organism evidence="1 2">
    <name type="scientific">Arcanobacterium phocae</name>
    <dbReference type="NCBI Taxonomy" id="131112"/>
    <lineage>
        <taxon>Bacteria</taxon>
        <taxon>Bacillati</taxon>
        <taxon>Actinomycetota</taxon>
        <taxon>Actinomycetes</taxon>
        <taxon>Actinomycetales</taxon>
        <taxon>Actinomycetaceae</taxon>
        <taxon>Arcanobacterium</taxon>
    </lineage>
</organism>
<dbReference type="GeneID" id="65345238"/>
<accession>A0A1H2LK63</accession>
<sequence>MAWFFKSSKKNNSRHARRETTAYLKDFCVTREEVEAYYEAETPRDPSSIVLVARDGEWTRRKVPSWKDAIALAQELDIPLYDVARTGYPRSMREWNLNNPGASRR</sequence>
<evidence type="ECO:0000313" key="2">
    <source>
        <dbReference type="Proteomes" id="UP000214355"/>
    </source>
</evidence>
<protein>
    <submittedName>
        <fullName evidence="1">Uncharacterized protein</fullName>
    </submittedName>
</protein>
<keyword evidence="2" id="KW-1185">Reference proteome</keyword>